<organism evidence="1 2">
    <name type="scientific">Homarus americanus</name>
    <name type="common">American lobster</name>
    <dbReference type="NCBI Taxonomy" id="6706"/>
    <lineage>
        <taxon>Eukaryota</taxon>
        <taxon>Metazoa</taxon>
        <taxon>Ecdysozoa</taxon>
        <taxon>Arthropoda</taxon>
        <taxon>Crustacea</taxon>
        <taxon>Multicrustacea</taxon>
        <taxon>Malacostraca</taxon>
        <taxon>Eumalacostraca</taxon>
        <taxon>Eucarida</taxon>
        <taxon>Decapoda</taxon>
        <taxon>Pleocyemata</taxon>
        <taxon>Astacidea</taxon>
        <taxon>Nephropoidea</taxon>
        <taxon>Nephropidae</taxon>
        <taxon>Homarus</taxon>
    </lineage>
</organism>
<evidence type="ECO:0000313" key="1">
    <source>
        <dbReference type="EMBL" id="KAG7163700.1"/>
    </source>
</evidence>
<reference evidence="1" key="1">
    <citation type="journal article" date="2021" name="Sci. Adv.">
        <title>The American lobster genome reveals insights on longevity, neural, and immune adaptations.</title>
        <authorList>
            <person name="Polinski J.M."/>
            <person name="Zimin A.V."/>
            <person name="Clark K.F."/>
            <person name="Kohn A.B."/>
            <person name="Sadowski N."/>
            <person name="Timp W."/>
            <person name="Ptitsyn A."/>
            <person name="Khanna P."/>
            <person name="Romanova D.Y."/>
            <person name="Williams P."/>
            <person name="Greenwood S.J."/>
            <person name="Moroz L.L."/>
            <person name="Walt D.R."/>
            <person name="Bodnar A.G."/>
        </authorList>
    </citation>
    <scope>NUCLEOTIDE SEQUENCE</scope>
    <source>
        <strain evidence="1">GMGI-L3</strain>
    </source>
</reference>
<comment type="caution">
    <text evidence="1">The sequence shown here is derived from an EMBL/GenBank/DDBJ whole genome shotgun (WGS) entry which is preliminary data.</text>
</comment>
<gene>
    <name evidence="1" type="primary">TIGD1-L216</name>
    <name evidence="1" type="ORF">Hamer_G002928</name>
</gene>
<name>A0A8J5MTG6_HOMAM</name>
<dbReference type="Proteomes" id="UP000747542">
    <property type="component" value="Unassembled WGS sequence"/>
</dbReference>
<protein>
    <submittedName>
        <fullName evidence="1">Tigger transposable element-derived protein 1-like 216</fullName>
    </submittedName>
</protein>
<accession>A0A8J5MTG6</accession>
<dbReference type="EMBL" id="JAHLQT010026447">
    <property type="protein sequence ID" value="KAG7163700.1"/>
    <property type="molecule type" value="Genomic_DNA"/>
</dbReference>
<sequence>MKVKTGVCNEHMAINKPELLVKECQDAATVKEVAVNDLRYMATENTNVQVQRVDAGTHGHQMMRVYNSDFTELCIVELAMVKMEKAINIWTEDFNRHHIPLSQKFIHDKAKVLYDRFHAGEGDEEEVSECEKGLCLNLKVRSIENGISSGPGDVSPDPSMECNINFSQGLTSLMAQYKNMFQQLKKQQRQLPITKFFKKTSASTSSADQPKALNFSQ</sequence>
<dbReference type="AlphaFoldDB" id="A0A8J5MTG6"/>
<evidence type="ECO:0000313" key="2">
    <source>
        <dbReference type="Proteomes" id="UP000747542"/>
    </source>
</evidence>
<proteinExistence type="predicted"/>
<keyword evidence="2" id="KW-1185">Reference proteome</keyword>